<evidence type="ECO:0000313" key="1">
    <source>
        <dbReference type="EMBL" id="GMN72705.1"/>
    </source>
</evidence>
<dbReference type="EMBL" id="BTGU01018152">
    <property type="protein sequence ID" value="GMN72705.1"/>
    <property type="molecule type" value="Genomic_DNA"/>
</dbReference>
<proteinExistence type="predicted"/>
<protein>
    <submittedName>
        <fullName evidence="1">Uncharacterized protein</fullName>
    </submittedName>
</protein>
<dbReference type="Proteomes" id="UP001187192">
    <property type="component" value="Unassembled WGS sequence"/>
</dbReference>
<gene>
    <name evidence="1" type="ORF">TIFTF001_055653</name>
</gene>
<reference evidence="1" key="1">
    <citation type="submission" date="2023-07" db="EMBL/GenBank/DDBJ databases">
        <title>draft genome sequence of fig (Ficus carica).</title>
        <authorList>
            <person name="Takahashi T."/>
            <person name="Nishimura K."/>
        </authorList>
    </citation>
    <scope>NUCLEOTIDE SEQUENCE</scope>
</reference>
<comment type="caution">
    <text evidence="1">The sequence shown here is derived from an EMBL/GenBank/DDBJ whole genome shotgun (WGS) entry which is preliminary data.</text>
</comment>
<evidence type="ECO:0000313" key="2">
    <source>
        <dbReference type="Proteomes" id="UP001187192"/>
    </source>
</evidence>
<dbReference type="AlphaFoldDB" id="A0AA88EDV9"/>
<organism evidence="1 2">
    <name type="scientific">Ficus carica</name>
    <name type="common">Common fig</name>
    <dbReference type="NCBI Taxonomy" id="3494"/>
    <lineage>
        <taxon>Eukaryota</taxon>
        <taxon>Viridiplantae</taxon>
        <taxon>Streptophyta</taxon>
        <taxon>Embryophyta</taxon>
        <taxon>Tracheophyta</taxon>
        <taxon>Spermatophyta</taxon>
        <taxon>Magnoliopsida</taxon>
        <taxon>eudicotyledons</taxon>
        <taxon>Gunneridae</taxon>
        <taxon>Pentapetalae</taxon>
        <taxon>rosids</taxon>
        <taxon>fabids</taxon>
        <taxon>Rosales</taxon>
        <taxon>Moraceae</taxon>
        <taxon>Ficeae</taxon>
        <taxon>Ficus</taxon>
    </lineage>
</organism>
<sequence length="59" mass="6685">MDSEVILSIPLGRSNCPDNLIWHYDSRGLYTIKIAETDAVRLAFERSKWSGSHPCYLSA</sequence>
<name>A0AA88EDV9_FICCA</name>
<keyword evidence="2" id="KW-1185">Reference proteome</keyword>
<accession>A0AA88EDV9</accession>